<evidence type="ECO:0000259" key="1">
    <source>
        <dbReference type="Pfam" id="PF00483"/>
    </source>
</evidence>
<dbReference type="Pfam" id="PF00483">
    <property type="entry name" value="NTP_transferase"/>
    <property type="match status" value="1"/>
</dbReference>
<dbReference type="InterPro" id="IPR005835">
    <property type="entry name" value="NTP_transferase_dom"/>
</dbReference>
<dbReference type="InterPro" id="IPR051956">
    <property type="entry name" value="eIF2B_epsilon"/>
</dbReference>
<keyword evidence="3" id="KW-1185">Reference proteome</keyword>
<accession>A0ABQ6N6U1</accession>
<dbReference type="PANTHER" id="PTHR45887:SF1">
    <property type="entry name" value="TRANSLATION INITIATION FACTOR EIF-2B SUBUNIT EPSILON"/>
    <property type="match status" value="1"/>
</dbReference>
<dbReference type="Gene3D" id="3.90.550.10">
    <property type="entry name" value="Spore Coat Polysaccharide Biosynthesis Protein SpsA, Chain A"/>
    <property type="match status" value="1"/>
</dbReference>
<name>A0ABQ6N6U1_9STRA</name>
<proteinExistence type="predicted"/>
<evidence type="ECO:0000313" key="2">
    <source>
        <dbReference type="EMBL" id="GMI41334.1"/>
    </source>
</evidence>
<feature type="non-terminal residue" evidence="2">
    <location>
        <position position="265"/>
    </location>
</feature>
<sequence length="265" mass="29513">MTNNDGIDRESETPLQAVLLCDSFTNTFRPASLDTPKVLCPLNNVTLIDYTLQWLHSQQVQEVVVFAVNQADKIERHFGRSSWSSLMKITIVKNTDCSNPGDALREIDKQAIVRSDPFICVSGDVVANIETAKAIAEHKKRKAVDSANMMTVMLKQVPVHSNLRTVSDDLVVGMNEDTNQIVLFEDNLAESAVQLPSSFMDAHKSMVVRADLSDTGVYICSPDVLARFSDEFDYRSIGKKFICNSVAEEEEGLQNRIFAHVLDSK</sequence>
<evidence type="ECO:0000313" key="3">
    <source>
        <dbReference type="Proteomes" id="UP001165060"/>
    </source>
</evidence>
<organism evidence="2 3">
    <name type="scientific">Tetraparma gracilis</name>
    <dbReference type="NCBI Taxonomy" id="2962635"/>
    <lineage>
        <taxon>Eukaryota</taxon>
        <taxon>Sar</taxon>
        <taxon>Stramenopiles</taxon>
        <taxon>Ochrophyta</taxon>
        <taxon>Bolidophyceae</taxon>
        <taxon>Parmales</taxon>
        <taxon>Triparmaceae</taxon>
        <taxon>Tetraparma</taxon>
    </lineage>
</organism>
<gene>
    <name evidence="2" type="ORF">TeGR_g7717</name>
</gene>
<feature type="domain" description="Nucleotidyl transferase" evidence="1">
    <location>
        <begin position="28"/>
        <end position="153"/>
    </location>
</feature>
<dbReference type="InterPro" id="IPR029044">
    <property type="entry name" value="Nucleotide-diphossugar_trans"/>
</dbReference>
<dbReference type="PANTHER" id="PTHR45887">
    <property type="entry name" value="TRANSLATION INITIATION FACTOR EIF-2B SUBUNIT EPSILON"/>
    <property type="match status" value="1"/>
</dbReference>
<dbReference type="Proteomes" id="UP001165060">
    <property type="component" value="Unassembled WGS sequence"/>
</dbReference>
<dbReference type="EMBL" id="BRYB01002213">
    <property type="protein sequence ID" value="GMI41334.1"/>
    <property type="molecule type" value="Genomic_DNA"/>
</dbReference>
<comment type="caution">
    <text evidence="2">The sequence shown here is derived from an EMBL/GenBank/DDBJ whole genome shotgun (WGS) entry which is preliminary data.</text>
</comment>
<protein>
    <recommendedName>
        <fullName evidence="1">Nucleotidyl transferase domain-containing protein</fullName>
    </recommendedName>
</protein>
<dbReference type="SUPFAM" id="SSF53448">
    <property type="entry name" value="Nucleotide-diphospho-sugar transferases"/>
    <property type="match status" value="1"/>
</dbReference>
<reference evidence="2 3" key="1">
    <citation type="journal article" date="2023" name="Commun. Biol.">
        <title>Genome analysis of Parmales, the sister group of diatoms, reveals the evolutionary specialization of diatoms from phago-mixotrophs to photoautotrophs.</title>
        <authorList>
            <person name="Ban H."/>
            <person name="Sato S."/>
            <person name="Yoshikawa S."/>
            <person name="Yamada K."/>
            <person name="Nakamura Y."/>
            <person name="Ichinomiya M."/>
            <person name="Sato N."/>
            <person name="Blanc-Mathieu R."/>
            <person name="Endo H."/>
            <person name="Kuwata A."/>
            <person name="Ogata H."/>
        </authorList>
    </citation>
    <scope>NUCLEOTIDE SEQUENCE [LARGE SCALE GENOMIC DNA]</scope>
</reference>